<evidence type="ECO:0000256" key="2">
    <source>
        <dbReference type="ARBA" id="ARBA00022448"/>
    </source>
</evidence>
<dbReference type="EMBL" id="FOFG01000003">
    <property type="protein sequence ID" value="SEQ22312.1"/>
    <property type="molecule type" value="Genomic_DNA"/>
</dbReference>
<dbReference type="SUPFAM" id="SSF52540">
    <property type="entry name" value="P-loop containing nucleoside triphosphate hydrolases"/>
    <property type="match status" value="1"/>
</dbReference>
<evidence type="ECO:0000256" key="3">
    <source>
        <dbReference type="ARBA" id="ARBA00022741"/>
    </source>
</evidence>
<keyword evidence="2" id="KW-0813">Transport</keyword>
<evidence type="ECO:0000313" key="9">
    <source>
        <dbReference type="Proteomes" id="UP000199647"/>
    </source>
</evidence>
<evidence type="ECO:0000256" key="4">
    <source>
        <dbReference type="ARBA" id="ARBA00022840"/>
    </source>
</evidence>
<accession>A0A1H9E9P4</accession>
<evidence type="ECO:0000256" key="1">
    <source>
        <dbReference type="ARBA" id="ARBA00005417"/>
    </source>
</evidence>
<dbReference type="STRING" id="1855383.SAMN05216548_103108"/>
<protein>
    <submittedName>
        <fullName evidence="8">Iron complex transport system ATP-binding protein</fullName>
    </submittedName>
</protein>
<keyword evidence="4 8" id="KW-0067">ATP-binding</keyword>
<dbReference type="InterPro" id="IPR017871">
    <property type="entry name" value="ABC_transporter-like_CS"/>
</dbReference>
<keyword evidence="6" id="KW-0406">Ion transport</keyword>
<dbReference type="OrthoDB" id="5296765at2"/>
<reference evidence="8 9" key="1">
    <citation type="submission" date="2016-10" db="EMBL/GenBank/DDBJ databases">
        <authorList>
            <person name="de Groot N.N."/>
        </authorList>
    </citation>
    <scope>NUCLEOTIDE SEQUENCE [LARGE SCALE GENOMIC DNA]</scope>
    <source>
        <strain evidence="8 9">A52C2</strain>
    </source>
</reference>
<sequence>MAEPGLWLQNAGHSFDGSAWQFQALDLQLRRGEILAILGPNGRGKSTLLRCMAGLLGLSTGTVRATGHIGFVPQDFARSFPYSTLDIVLMGRARHISLFGTPGSRDEKIALDALGTVGMRAVAGKSFDDLSGGQRQLVLIARALAGENEILLLDEPASALDLHNQDKVLSLVHRLSCEGLAVAFTTHQPNHALAIADQVLLMPELGLALVGGADAVMTEANLQTLYGLPVRTLRFEEGGEPRAAVVPLYRGRARPDAGQR</sequence>
<dbReference type="Pfam" id="PF00005">
    <property type="entry name" value="ABC_tran"/>
    <property type="match status" value="1"/>
</dbReference>
<proteinExistence type="inferred from homology"/>
<dbReference type="Gene3D" id="3.40.50.300">
    <property type="entry name" value="P-loop containing nucleotide triphosphate hydrolases"/>
    <property type="match status" value="1"/>
</dbReference>
<evidence type="ECO:0000313" key="8">
    <source>
        <dbReference type="EMBL" id="SEQ22312.1"/>
    </source>
</evidence>
<gene>
    <name evidence="8" type="ORF">SAMN05216548_103108</name>
</gene>
<dbReference type="AlphaFoldDB" id="A0A1H9E9P4"/>
<dbReference type="InterPro" id="IPR050153">
    <property type="entry name" value="Metal_Ion_Import_ABC"/>
</dbReference>
<dbReference type="RefSeq" id="WP_092495725.1">
    <property type="nucleotide sequence ID" value="NZ_FOFG01000003.1"/>
</dbReference>
<organism evidence="8 9">
    <name type="scientific">Faunimonas pinastri</name>
    <dbReference type="NCBI Taxonomy" id="1855383"/>
    <lineage>
        <taxon>Bacteria</taxon>
        <taxon>Pseudomonadati</taxon>
        <taxon>Pseudomonadota</taxon>
        <taxon>Alphaproteobacteria</taxon>
        <taxon>Hyphomicrobiales</taxon>
        <taxon>Afifellaceae</taxon>
        <taxon>Faunimonas</taxon>
    </lineage>
</organism>
<evidence type="ECO:0000256" key="5">
    <source>
        <dbReference type="ARBA" id="ARBA00022906"/>
    </source>
</evidence>
<dbReference type="InterPro" id="IPR027417">
    <property type="entry name" value="P-loop_NTPase"/>
</dbReference>
<dbReference type="InterPro" id="IPR003593">
    <property type="entry name" value="AAA+_ATPase"/>
</dbReference>
<keyword evidence="5" id="KW-0862">Zinc</keyword>
<dbReference type="GO" id="GO:0016887">
    <property type="term" value="F:ATP hydrolysis activity"/>
    <property type="evidence" value="ECO:0007669"/>
    <property type="project" value="InterPro"/>
</dbReference>
<evidence type="ECO:0000259" key="7">
    <source>
        <dbReference type="PROSITE" id="PS50893"/>
    </source>
</evidence>
<dbReference type="InterPro" id="IPR003439">
    <property type="entry name" value="ABC_transporter-like_ATP-bd"/>
</dbReference>
<dbReference type="PANTHER" id="PTHR42734:SF6">
    <property type="entry name" value="MOLYBDATE IMPORT ATP-BINDING PROTEIN MOLC"/>
    <property type="match status" value="1"/>
</dbReference>
<evidence type="ECO:0000256" key="6">
    <source>
        <dbReference type="ARBA" id="ARBA00023065"/>
    </source>
</evidence>
<dbReference type="GO" id="GO:0005524">
    <property type="term" value="F:ATP binding"/>
    <property type="evidence" value="ECO:0007669"/>
    <property type="project" value="UniProtKB-KW"/>
</dbReference>
<dbReference type="PANTHER" id="PTHR42734">
    <property type="entry name" value="METAL TRANSPORT SYSTEM ATP-BINDING PROTEIN TM_0124-RELATED"/>
    <property type="match status" value="1"/>
</dbReference>
<keyword evidence="5" id="KW-0864">Zinc transport</keyword>
<dbReference type="PROSITE" id="PS50893">
    <property type="entry name" value="ABC_TRANSPORTER_2"/>
    <property type="match status" value="1"/>
</dbReference>
<keyword evidence="3" id="KW-0547">Nucleotide-binding</keyword>
<dbReference type="SMART" id="SM00382">
    <property type="entry name" value="AAA"/>
    <property type="match status" value="1"/>
</dbReference>
<dbReference type="Proteomes" id="UP000199647">
    <property type="component" value="Unassembled WGS sequence"/>
</dbReference>
<name>A0A1H9E9P4_9HYPH</name>
<dbReference type="GO" id="GO:0006829">
    <property type="term" value="P:zinc ion transport"/>
    <property type="evidence" value="ECO:0007669"/>
    <property type="project" value="UniProtKB-KW"/>
</dbReference>
<feature type="domain" description="ABC transporter" evidence="7">
    <location>
        <begin position="6"/>
        <end position="229"/>
    </location>
</feature>
<dbReference type="PROSITE" id="PS00211">
    <property type="entry name" value="ABC_TRANSPORTER_1"/>
    <property type="match status" value="1"/>
</dbReference>
<comment type="similarity">
    <text evidence="1">Belongs to the ABC transporter superfamily.</text>
</comment>
<keyword evidence="9" id="KW-1185">Reference proteome</keyword>